<protein>
    <submittedName>
        <fullName evidence="2">Uncharacterized protein</fullName>
    </submittedName>
</protein>
<dbReference type="Gene3D" id="1.25.40.10">
    <property type="entry name" value="Tetratricopeptide repeat domain"/>
    <property type="match status" value="2"/>
</dbReference>
<dbReference type="OrthoDB" id="185373at2759"/>
<dbReference type="STRING" id="745531.A0A0C3S9Q4"/>
<name>A0A0C3S9Q4_PHLG1</name>
<keyword evidence="1" id="KW-0677">Repeat</keyword>
<dbReference type="EMBL" id="KN840519">
    <property type="protein sequence ID" value="KIP06385.1"/>
    <property type="molecule type" value="Genomic_DNA"/>
</dbReference>
<organism evidence="2 3">
    <name type="scientific">Phlebiopsis gigantea (strain 11061_1 CR5-6)</name>
    <name type="common">White-rot fungus</name>
    <name type="synonym">Peniophora gigantea</name>
    <dbReference type="NCBI Taxonomy" id="745531"/>
    <lineage>
        <taxon>Eukaryota</taxon>
        <taxon>Fungi</taxon>
        <taxon>Dikarya</taxon>
        <taxon>Basidiomycota</taxon>
        <taxon>Agaricomycotina</taxon>
        <taxon>Agaricomycetes</taxon>
        <taxon>Polyporales</taxon>
        <taxon>Phanerochaetaceae</taxon>
        <taxon>Phlebiopsis</taxon>
    </lineage>
</organism>
<dbReference type="AlphaFoldDB" id="A0A0C3S9Q4"/>
<dbReference type="PANTHER" id="PTHR47942">
    <property type="entry name" value="TETRATRICOPEPTIDE REPEAT (TPR)-LIKE SUPERFAMILY PROTEIN-RELATED"/>
    <property type="match status" value="1"/>
</dbReference>
<evidence type="ECO:0000256" key="1">
    <source>
        <dbReference type="ARBA" id="ARBA00022737"/>
    </source>
</evidence>
<sequence length="818" mass="92753">MWLRAVQLTATARHIPKLPSIQPTQPLLLLHRSPRRFLQTNRLLVLAKEIQDIHGNLDVALAPPPNLAESQLAGDETDWLSILDSPDVRTIIGRAKKTGLRGTGSSEHLAVSAAKYPPWFPVHLLYQKATTPQDILSSVELVHQQLSTSDASTANALIILAVAKLAERKYTATLRGFVWKFCQSSHVPSERHFNLLLRALSLHPRSEETSVLVRNVLANMSRHNMKVSEPTYDALLHRHFVTLKVATAVRKKMKHDKVLPTELHLKYLLRLMVAHRFSRRAAGYLDTIHQRQRRMACRDVTYGPKPRFLENIKATILNTRFLRSFRRPSAALRYIQEMTAMQTKAPIRRFMFRKGKPRILRRIWRRRNIHMNVRDWISALYVASRTKGVTAQAFLTGYRQGAGAYAPSRQAYSTVVRGLLYKHDYANAAALWDESCSLDLPLDTISVGIGTHALAMNGEPHRAFALLEQVHSAQQAWVEEGKGRGRRNARSPDRRPPAEVNLYAVHQLMVALRRMGRPDVVFALWDHMETLYGLLPDVYSLNIILQTARWARKYEDTIRGQLSYLGFGSSIAPPSAVSLDPRAGAASHIFTILDPTKRPWITGRWNTESAGQVALRVVVQMFLGNWPALRHAVPPVEALRRSGRDIALSPVSEAINTVTGRPPFDQSPLIALFLANAPVPYPQIVPTDVTFRAIVDLLVAESLHAEIPLVLTWMRALRIRPSKATLATVLVHWIDVSMDSPFVARIKGVQQRDPYAQLVRWLEDWVGLRNMPGREEMSREMERSAYFRDAQYLDVIRERVSEAEGRLVIRARSAYEEE</sequence>
<gene>
    <name evidence="2" type="ORF">PHLGIDRAFT_461780</name>
</gene>
<dbReference type="PANTHER" id="PTHR47942:SF63">
    <property type="entry name" value="PENTATRICOPEPTIDE REPEAT-CONTAINING PROTEIN"/>
    <property type="match status" value="1"/>
</dbReference>
<evidence type="ECO:0000313" key="2">
    <source>
        <dbReference type="EMBL" id="KIP06385.1"/>
    </source>
</evidence>
<keyword evidence="3" id="KW-1185">Reference proteome</keyword>
<dbReference type="InterPro" id="IPR051222">
    <property type="entry name" value="PPR/CCM1_RNA-binding"/>
</dbReference>
<evidence type="ECO:0000313" key="3">
    <source>
        <dbReference type="Proteomes" id="UP000053257"/>
    </source>
</evidence>
<proteinExistence type="predicted"/>
<accession>A0A0C3S9Q4</accession>
<dbReference type="InterPro" id="IPR011990">
    <property type="entry name" value="TPR-like_helical_dom_sf"/>
</dbReference>
<reference evidence="2 3" key="1">
    <citation type="journal article" date="2014" name="PLoS Genet.">
        <title>Analysis of the Phlebiopsis gigantea genome, transcriptome and secretome provides insight into its pioneer colonization strategies of wood.</title>
        <authorList>
            <person name="Hori C."/>
            <person name="Ishida T."/>
            <person name="Igarashi K."/>
            <person name="Samejima M."/>
            <person name="Suzuki H."/>
            <person name="Master E."/>
            <person name="Ferreira P."/>
            <person name="Ruiz-Duenas F.J."/>
            <person name="Held B."/>
            <person name="Canessa P."/>
            <person name="Larrondo L.F."/>
            <person name="Schmoll M."/>
            <person name="Druzhinina I.S."/>
            <person name="Kubicek C.P."/>
            <person name="Gaskell J.A."/>
            <person name="Kersten P."/>
            <person name="St John F."/>
            <person name="Glasner J."/>
            <person name="Sabat G."/>
            <person name="Splinter BonDurant S."/>
            <person name="Syed K."/>
            <person name="Yadav J."/>
            <person name="Mgbeahuruike A.C."/>
            <person name="Kovalchuk A."/>
            <person name="Asiegbu F.O."/>
            <person name="Lackner G."/>
            <person name="Hoffmeister D."/>
            <person name="Rencoret J."/>
            <person name="Gutierrez A."/>
            <person name="Sun H."/>
            <person name="Lindquist E."/>
            <person name="Barry K."/>
            <person name="Riley R."/>
            <person name="Grigoriev I.V."/>
            <person name="Henrissat B."/>
            <person name="Kues U."/>
            <person name="Berka R.M."/>
            <person name="Martinez A.T."/>
            <person name="Covert S.F."/>
            <person name="Blanchette R.A."/>
            <person name="Cullen D."/>
        </authorList>
    </citation>
    <scope>NUCLEOTIDE SEQUENCE [LARGE SCALE GENOMIC DNA]</scope>
    <source>
        <strain evidence="2 3">11061_1 CR5-6</strain>
    </source>
</reference>
<dbReference type="HOGENOM" id="CLU_017664_0_0_1"/>
<dbReference type="Proteomes" id="UP000053257">
    <property type="component" value="Unassembled WGS sequence"/>
</dbReference>